<gene>
    <name evidence="1" type="ORF">EVAR_54932_1</name>
</gene>
<evidence type="ECO:0000313" key="1">
    <source>
        <dbReference type="EMBL" id="GBP73198.1"/>
    </source>
</evidence>
<sequence length="98" mass="10634">MEDNNIRTTRKKKLHIPDEFFFANVSKIVSDDGGAEVVNAITSMTRAPRPLVNYGPSLRQQKLINASHVAAPAPHNADGGRRRVATLSPCSAIAIVEL</sequence>
<name>A0A4C1YB48_EUMVA</name>
<protein>
    <submittedName>
        <fullName evidence="1">Uncharacterized protein</fullName>
    </submittedName>
</protein>
<dbReference type="AlphaFoldDB" id="A0A4C1YB48"/>
<dbReference type="Proteomes" id="UP000299102">
    <property type="component" value="Unassembled WGS sequence"/>
</dbReference>
<comment type="caution">
    <text evidence="1">The sequence shown here is derived from an EMBL/GenBank/DDBJ whole genome shotgun (WGS) entry which is preliminary data.</text>
</comment>
<proteinExistence type="predicted"/>
<evidence type="ECO:0000313" key="2">
    <source>
        <dbReference type="Proteomes" id="UP000299102"/>
    </source>
</evidence>
<accession>A0A4C1YB48</accession>
<keyword evidence="2" id="KW-1185">Reference proteome</keyword>
<organism evidence="1 2">
    <name type="scientific">Eumeta variegata</name>
    <name type="common">Bagworm moth</name>
    <name type="synonym">Eumeta japonica</name>
    <dbReference type="NCBI Taxonomy" id="151549"/>
    <lineage>
        <taxon>Eukaryota</taxon>
        <taxon>Metazoa</taxon>
        <taxon>Ecdysozoa</taxon>
        <taxon>Arthropoda</taxon>
        <taxon>Hexapoda</taxon>
        <taxon>Insecta</taxon>
        <taxon>Pterygota</taxon>
        <taxon>Neoptera</taxon>
        <taxon>Endopterygota</taxon>
        <taxon>Lepidoptera</taxon>
        <taxon>Glossata</taxon>
        <taxon>Ditrysia</taxon>
        <taxon>Tineoidea</taxon>
        <taxon>Psychidae</taxon>
        <taxon>Oiketicinae</taxon>
        <taxon>Eumeta</taxon>
    </lineage>
</organism>
<reference evidence="1 2" key="1">
    <citation type="journal article" date="2019" name="Commun. Biol.">
        <title>The bagworm genome reveals a unique fibroin gene that provides high tensile strength.</title>
        <authorList>
            <person name="Kono N."/>
            <person name="Nakamura H."/>
            <person name="Ohtoshi R."/>
            <person name="Tomita M."/>
            <person name="Numata K."/>
            <person name="Arakawa K."/>
        </authorList>
    </citation>
    <scope>NUCLEOTIDE SEQUENCE [LARGE SCALE GENOMIC DNA]</scope>
</reference>
<dbReference type="EMBL" id="BGZK01001165">
    <property type="protein sequence ID" value="GBP73198.1"/>
    <property type="molecule type" value="Genomic_DNA"/>
</dbReference>